<feature type="domain" description="Methyltransferase" evidence="8">
    <location>
        <begin position="806"/>
        <end position="905"/>
    </location>
</feature>
<keyword evidence="2 6" id="KW-0489">Methyltransferase</keyword>
<dbReference type="GO" id="GO:0005634">
    <property type="term" value="C:nucleus"/>
    <property type="evidence" value="ECO:0007669"/>
    <property type="project" value="TreeGrafter"/>
</dbReference>
<organism evidence="11 12">
    <name type="scientific">Parthenolecanium corni</name>
    <dbReference type="NCBI Taxonomy" id="536013"/>
    <lineage>
        <taxon>Eukaryota</taxon>
        <taxon>Metazoa</taxon>
        <taxon>Ecdysozoa</taxon>
        <taxon>Arthropoda</taxon>
        <taxon>Hexapoda</taxon>
        <taxon>Insecta</taxon>
        <taxon>Pterygota</taxon>
        <taxon>Neoptera</taxon>
        <taxon>Paraneoptera</taxon>
        <taxon>Hemiptera</taxon>
        <taxon>Sternorrhyncha</taxon>
        <taxon>Coccoidea</taxon>
        <taxon>Coccidae</taxon>
        <taxon>Parthenolecanium</taxon>
    </lineage>
</organism>
<proteinExistence type="predicted"/>
<evidence type="ECO:0000256" key="1">
    <source>
        <dbReference type="ARBA" id="ARBA00011925"/>
    </source>
</evidence>
<feature type="compositionally biased region" description="Low complexity" evidence="7">
    <location>
        <begin position="518"/>
        <end position="534"/>
    </location>
</feature>
<dbReference type="Pfam" id="PF16794">
    <property type="entry name" value="fn3_4"/>
    <property type="match status" value="1"/>
</dbReference>
<dbReference type="Pfam" id="PF22528">
    <property type="entry name" value="PRMT_C"/>
    <property type="match status" value="1"/>
</dbReference>
<feature type="region of interest" description="Disordered" evidence="7">
    <location>
        <begin position="485"/>
        <end position="564"/>
    </location>
</feature>
<dbReference type="PANTHER" id="PTHR11006:SF124">
    <property type="entry name" value="ARGININE METHYLTRANSFERASE 1-RELATED"/>
    <property type="match status" value="1"/>
</dbReference>
<evidence type="ECO:0000256" key="2">
    <source>
        <dbReference type="ARBA" id="ARBA00022603"/>
    </source>
</evidence>
<comment type="caution">
    <text evidence="11">The sequence shown here is derived from an EMBL/GenBank/DDBJ whole genome shotgun (WGS) entry which is preliminary data.</text>
</comment>
<dbReference type="GO" id="GO:0042054">
    <property type="term" value="F:histone methyltransferase activity"/>
    <property type="evidence" value="ECO:0007669"/>
    <property type="project" value="TreeGrafter"/>
</dbReference>
<dbReference type="Gene3D" id="2.70.160.11">
    <property type="entry name" value="Hnrnp arginine n-methyltransferase1"/>
    <property type="match status" value="1"/>
</dbReference>
<feature type="domain" description="Activating transcription factor 7-interacting protein Fn3" evidence="9">
    <location>
        <begin position="646"/>
        <end position="719"/>
    </location>
</feature>
<dbReference type="EC" id="2.1.1.319" evidence="1"/>
<keyword evidence="12" id="KW-1185">Reference proteome</keyword>
<feature type="compositionally biased region" description="Low complexity" evidence="7">
    <location>
        <begin position="190"/>
        <end position="199"/>
    </location>
</feature>
<evidence type="ECO:0000313" key="11">
    <source>
        <dbReference type="EMBL" id="KAK7593003.1"/>
    </source>
</evidence>
<evidence type="ECO:0000313" key="12">
    <source>
        <dbReference type="Proteomes" id="UP001367676"/>
    </source>
</evidence>
<evidence type="ECO:0000259" key="10">
    <source>
        <dbReference type="Pfam" id="PF22528"/>
    </source>
</evidence>
<feature type="region of interest" description="Disordered" evidence="7">
    <location>
        <begin position="591"/>
        <end position="645"/>
    </location>
</feature>
<evidence type="ECO:0000256" key="4">
    <source>
        <dbReference type="ARBA" id="ARBA00022691"/>
    </source>
</evidence>
<dbReference type="SUPFAM" id="SSF53335">
    <property type="entry name" value="S-adenosyl-L-methionine-dependent methyltransferases"/>
    <property type="match status" value="1"/>
</dbReference>
<evidence type="ECO:0000256" key="5">
    <source>
        <dbReference type="ARBA" id="ARBA00049303"/>
    </source>
</evidence>
<evidence type="ECO:0000256" key="7">
    <source>
        <dbReference type="SAM" id="MobiDB-lite"/>
    </source>
</evidence>
<keyword evidence="3 6" id="KW-0808">Transferase</keyword>
<feature type="compositionally biased region" description="Polar residues" evidence="7">
    <location>
        <begin position="219"/>
        <end position="228"/>
    </location>
</feature>
<sequence length="1066" mass="119374">MSNPVGLKRHQLTVLFEPGVEHPVSIEYVEHSSDIDLSLNVTEESISAASIGDLSKKKGLEMESLTTMDENTTDSVYKDLSSNSRVIEPIVDREKDESTSCDPASRSCIKMNSLERSDKENNKDETNSYEISNHASDVNLPIVDADSCDKSIHHSSNECRVNGDIPKLCDDISVSPDTCKRKLNPDPIDSDSGSASSSSCPEKRPKIDDSIVPNCNGLIKTSISSEATNSHERKKKTTARKSTGGMVPKTIIPVAEEECVKEQLAEEGELSVPNCNGLIETSISSEVTNWHGRQKQTGARKCTGGVVPKTIIPVAEEECAKEQLAEEGELSVPTENGIDNLSSDFVDVDAAPPDRKRSLTDENDYRIKYTRESMSDETLQNVFKKMKKQLSRRQIEEIALQKFCEMISESSDIGEAKRRVLEAKETEDFRKKQVSSLEKQIHQLKALLEVFNSHARSFEEHGQIIPPKVITRSVGLQVNLDKCQFVKSKPDSPSTRANSADESDERRSSAVMNSQIASSDTGHNSGSSSPRTSSPDIVKSEKTRKSSLPAHDNTAANSKNDTSSLVRNNVVSEMPAQLSAASDDVIVDLTELDDNTDSPPRPSSTATRNGFPISRPRQSSELPVSAKHPAPLPPTPKGPNILGWKLPPPKPNLSIQKSNLAIQMTWDLTLNAEYEPIDKYQIYAYQETAGIPASVSLWKLVGDVESLDLPMACTLTQVNLLMPFNLFNLNYYFTMEPDKIEEYIKRMSLFKKPDLENFEEITSAEYYYDPQCHISTHEQIVNDHETLEIFKGWIEENPQIIKDKVVLDVGCGTGILSLMAARAGASRVISVEWSNIVEFTKRIVRENNYENVITIIKGKIDRIKLPHGIQKVDVIISFWMGYSLLCGSKLKAVLYARDKFLKPEGYILPDRGILYISGVSDDDFRENHVDWWKNVYGHDMSYLTDSVLKYSVQRIVSPNKLCTNKCEVKNFDLKTVKYNEILKENAFQLTAKCNDYLQGFCTYFCVKFSADVKKRELNTDPLLPPRMWGQSIFYFKDYLMRLRSELDALQWDCGKHNDESESAPSS</sequence>
<dbReference type="PANTHER" id="PTHR11006">
    <property type="entry name" value="PROTEIN ARGININE N-METHYLTRANSFERASE"/>
    <property type="match status" value="1"/>
</dbReference>
<accession>A0AAN9Y654</accession>
<reference evidence="11 12" key="1">
    <citation type="submission" date="2024-03" db="EMBL/GenBank/DDBJ databases">
        <title>Adaptation during the transition from Ophiocordyceps entomopathogen to insect associate is accompanied by gene loss and intensified selection.</title>
        <authorList>
            <person name="Ward C.M."/>
            <person name="Onetto C.A."/>
            <person name="Borneman A.R."/>
        </authorList>
    </citation>
    <scope>NUCLEOTIDE SEQUENCE [LARGE SCALE GENOMIC DNA]</scope>
    <source>
        <strain evidence="11">AWRI1</strain>
        <tissue evidence="11">Single Adult Female</tissue>
    </source>
</reference>
<evidence type="ECO:0000256" key="6">
    <source>
        <dbReference type="PROSITE-ProRule" id="PRU01015"/>
    </source>
</evidence>
<dbReference type="InterPro" id="IPR041698">
    <property type="entry name" value="Methyltransf_25"/>
</dbReference>
<name>A0AAN9Y654_9HEMI</name>
<feature type="compositionally biased region" description="Polar residues" evidence="7">
    <location>
        <begin position="491"/>
        <end position="500"/>
    </location>
</feature>
<feature type="compositionally biased region" description="Polar residues" evidence="7">
    <location>
        <begin position="554"/>
        <end position="564"/>
    </location>
</feature>
<dbReference type="InterPro" id="IPR056565">
    <property type="entry name" value="Fn3_ATF7IP"/>
</dbReference>
<dbReference type="InterPro" id="IPR029063">
    <property type="entry name" value="SAM-dependent_MTases_sf"/>
</dbReference>
<feature type="region of interest" description="Disordered" evidence="7">
    <location>
        <begin position="180"/>
        <end position="244"/>
    </location>
</feature>
<dbReference type="Pfam" id="PF13649">
    <property type="entry name" value="Methyltransf_25"/>
    <property type="match status" value="1"/>
</dbReference>
<keyword evidence="4 6" id="KW-0949">S-adenosyl-L-methionine</keyword>
<dbReference type="InterPro" id="IPR025799">
    <property type="entry name" value="Arg_MeTrfase"/>
</dbReference>
<evidence type="ECO:0000259" key="9">
    <source>
        <dbReference type="Pfam" id="PF16794"/>
    </source>
</evidence>
<dbReference type="Proteomes" id="UP001367676">
    <property type="component" value="Unassembled WGS sequence"/>
</dbReference>
<dbReference type="GO" id="GO:0035242">
    <property type="term" value="F:protein-arginine omega-N asymmetric methyltransferase activity"/>
    <property type="evidence" value="ECO:0007669"/>
    <property type="project" value="UniProtKB-EC"/>
</dbReference>
<dbReference type="AlphaFoldDB" id="A0AAN9Y654"/>
<evidence type="ECO:0000259" key="8">
    <source>
        <dbReference type="Pfam" id="PF13649"/>
    </source>
</evidence>
<evidence type="ECO:0000256" key="3">
    <source>
        <dbReference type="ARBA" id="ARBA00022679"/>
    </source>
</evidence>
<dbReference type="CDD" id="cd02440">
    <property type="entry name" value="AdoMet_MTases"/>
    <property type="match status" value="1"/>
</dbReference>
<dbReference type="Gene3D" id="3.40.50.150">
    <property type="entry name" value="Vaccinia Virus protein VP39"/>
    <property type="match status" value="1"/>
</dbReference>
<feature type="region of interest" description="Disordered" evidence="7">
    <location>
        <begin position="91"/>
        <end position="133"/>
    </location>
</feature>
<dbReference type="EMBL" id="JBBCAQ010000020">
    <property type="protein sequence ID" value="KAK7593003.1"/>
    <property type="molecule type" value="Genomic_DNA"/>
</dbReference>
<comment type="catalytic activity">
    <reaction evidence="5">
        <text>L-arginyl-[protein] + S-adenosyl-L-methionine = N(omega)-methyl-L-arginyl-[protein] + S-adenosyl-L-homocysteine + H(+)</text>
        <dbReference type="Rhea" id="RHEA:48100"/>
        <dbReference type="Rhea" id="RHEA-COMP:10532"/>
        <dbReference type="Rhea" id="RHEA-COMP:11990"/>
        <dbReference type="ChEBI" id="CHEBI:15378"/>
        <dbReference type="ChEBI" id="CHEBI:29965"/>
        <dbReference type="ChEBI" id="CHEBI:57856"/>
        <dbReference type="ChEBI" id="CHEBI:59789"/>
        <dbReference type="ChEBI" id="CHEBI:65280"/>
    </reaction>
    <physiologicalReaction direction="left-to-right" evidence="5">
        <dbReference type="Rhea" id="RHEA:48101"/>
    </physiologicalReaction>
</comment>
<dbReference type="GO" id="GO:0035241">
    <property type="term" value="F:protein-arginine omega-N monomethyltransferase activity"/>
    <property type="evidence" value="ECO:0007669"/>
    <property type="project" value="TreeGrafter"/>
</dbReference>
<feature type="domain" description="Protein arginine N-methyltransferase" evidence="10">
    <location>
        <begin position="910"/>
        <end position="1039"/>
    </location>
</feature>
<gene>
    <name evidence="11" type="ORF">V9T40_007755</name>
</gene>
<dbReference type="PROSITE" id="PS51678">
    <property type="entry name" value="SAM_MT_PRMT"/>
    <property type="match status" value="1"/>
</dbReference>
<dbReference type="GO" id="GO:0032259">
    <property type="term" value="P:methylation"/>
    <property type="evidence" value="ECO:0007669"/>
    <property type="project" value="UniProtKB-KW"/>
</dbReference>
<protein>
    <recommendedName>
        <fullName evidence="1">type I protein arginine methyltransferase</fullName>
        <ecNumber evidence="1">2.1.1.319</ecNumber>
    </recommendedName>
</protein>
<feature type="compositionally biased region" description="Basic and acidic residues" evidence="7">
    <location>
        <begin position="113"/>
        <end position="126"/>
    </location>
</feature>
<dbReference type="InterPro" id="IPR055135">
    <property type="entry name" value="PRMT_dom"/>
</dbReference>
<dbReference type="FunFam" id="3.40.50.150:FF:000003">
    <property type="entry name" value="Blast:Protein arginine N-methyltransferase 1"/>
    <property type="match status" value="1"/>
</dbReference>